<dbReference type="PANTHER" id="PTHR36173:SF1">
    <property type="entry name" value="RIBONUCLEASE VAPC22"/>
    <property type="match status" value="1"/>
</dbReference>
<comment type="caution">
    <text evidence="2">The sequence shown here is derived from an EMBL/GenBank/DDBJ whole genome shotgun (WGS) entry which is preliminary data.</text>
</comment>
<dbReference type="EMBL" id="LMTZ01000094">
    <property type="protein sequence ID" value="KST66811.1"/>
    <property type="molecule type" value="Genomic_DNA"/>
</dbReference>
<gene>
    <name evidence="2" type="ORF">BC008_26380</name>
</gene>
<evidence type="ECO:0000259" key="1">
    <source>
        <dbReference type="Pfam" id="PF01850"/>
    </source>
</evidence>
<dbReference type="Proteomes" id="UP000053372">
    <property type="component" value="Unassembled WGS sequence"/>
</dbReference>
<evidence type="ECO:0000313" key="2">
    <source>
        <dbReference type="EMBL" id="KST66811.1"/>
    </source>
</evidence>
<dbReference type="PANTHER" id="PTHR36173">
    <property type="entry name" value="RIBONUCLEASE VAPC16-RELATED"/>
    <property type="match status" value="1"/>
</dbReference>
<dbReference type="InterPro" id="IPR029060">
    <property type="entry name" value="PIN-like_dom_sf"/>
</dbReference>
<dbReference type="InterPro" id="IPR002716">
    <property type="entry name" value="PIN_dom"/>
</dbReference>
<keyword evidence="3" id="KW-1185">Reference proteome</keyword>
<dbReference type="AlphaFoldDB" id="A0A0V7ZQR5"/>
<protein>
    <recommendedName>
        <fullName evidence="1">PIN domain-containing protein</fullName>
    </recommendedName>
</protein>
<dbReference type="InterPro" id="IPR052919">
    <property type="entry name" value="TA_system_RNase"/>
</dbReference>
<dbReference type="SUPFAM" id="SSF88723">
    <property type="entry name" value="PIN domain-like"/>
    <property type="match status" value="1"/>
</dbReference>
<dbReference type="CDD" id="cd09872">
    <property type="entry name" value="PIN_Sll0205-like"/>
    <property type="match status" value="1"/>
</dbReference>
<proteinExistence type="predicted"/>
<organism evidence="2 3">
    <name type="scientific">Mastigocoleus testarum BC008</name>
    <dbReference type="NCBI Taxonomy" id="371196"/>
    <lineage>
        <taxon>Bacteria</taxon>
        <taxon>Bacillati</taxon>
        <taxon>Cyanobacteriota</taxon>
        <taxon>Cyanophyceae</taxon>
        <taxon>Nostocales</taxon>
        <taxon>Hapalosiphonaceae</taxon>
        <taxon>Mastigocoleus</taxon>
    </lineage>
</organism>
<feature type="domain" description="PIN" evidence="1">
    <location>
        <begin position="2"/>
        <end position="124"/>
    </location>
</feature>
<accession>A0A0V7ZQR5</accession>
<dbReference type="Pfam" id="PF01850">
    <property type="entry name" value="PIN"/>
    <property type="match status" value="1"/>
</dbReference>
<name>A0A0V7ZQR5_9CYAN</name>
<evidence type="ECO:0000313" key="3">
    <source>
        <dbReference type="Proteomes" id="UP000053372"/>
    </source>
</evidence>
<dbReference type="OrthoDB" id="9798990at2"/>
<sequence>MVVIDTCVMIWDALEPKKLSAKAKKTIEEADQKSNLIISDISIWEISMLLKKARIQVDETPANLINTILIARNYIVKSISPEIAELSVNLNHEINNDPADRLIIATSILENCPLVTADKNLIDAKIVETIW</sequence>
<dbReference type="Gene3D" id="3.40.50.1010">
    <property type="entry name" value="5'-nuclease"/>
    <property type="match status" value="1"/>
</dbReference>
<dbReference type="InterPro" id="IPR041705">
    <property type="entry name" value="PIN_Sll0205"/>
</dbReference>
<reference evidence="2 3" key="1">
    <citation type="journal article" date="2015" name="Genome Announc.">
        <title>Draft Genome of the Euendolithic (true boring) Cyanobacterium Mastigocoleus testarum strain BC008.</title>
        <authorList>
            <person name="Guida B.S."/>
            <person name="Garcia-Pichel F."/>
        </authorList>
    </citation>
    <scope>NUCLEOTIDE SEQUENCE [LARGE SCALE GENOMIC DNA]</scope>
    <source>
        <strain evidence="2 3">BC008</strain>
    </source>
</reference>